<keyword evidence="1" id="KW-0813">Transport</keyword>
<dbReference type="InterPro" id="IPR036497">
    <property type="entry name" value="GLTP_sf"/>
</dbReference>
<reference evidence="3 4" key="1">
    <citation type="submission" date="2024-08" db="EMBL/GenBank/DDBJ databases">
        <authorList>
            <person name="Will J Nash"/>
            <person name="Angela Man"/>
            <person name="Seanna McTaggart"/>
            <person name="Kendall Baker"/>
            <person name="Tom Barker"/>
            <person name="Leah Catchpole"/>
            <person name="Alex Durrant"/>
            <person name="Karim Gharbi"/>
            <person name="Naomi Irish"/>
            <person name="Gemy Kaithakottil"/>
            <person name="Debby Ku"/>
            <person name="Aaliyah Providence"/>
            <person name="Felix Shaw"/>
            <person name="David Swarbreck"/>
            <person name="Chris Watkins"/>
            <person name="Ann M. McCartney"/>
            <person name="Giulio Formenti"/>
            <person name="Alice Mouton"/>
            <person name="Noel Vella"/>
            <person name="Bjorn M von Reumont"/>
            <person name="Adriana Vella"/>
            <person name="Wilfried Haerty"/>
        </authorList>
    </citation>
    <scope>NUCLEOTIDE SEQUENCE [LARGE SCALE GENOMIC DNA]</scope>
</reference>
<proteinExistence type="predicted"/>
<dbReference type="PANTHER" id="PTHR10219">
    <property type="entry name" value="GLYCOLIPID TRANSFER PROTEIN-RELATED"/>
    <property type="match status" value="1"/>
</dbReference>
<dbReference type="Pfam" id="PF08718">
    <property type="entry name" value="GLTP"/>
    <property type="match status" value="1"/>
</dbReference>
<protein>
    <recommendedName>
        <fullName evidence="2">Glycolipid transfer protein domain-containing protein</fullName>
    </recommendedName>
</protein>
<dbReference type="Gene3D" id="1.10.3520.10">
    <property type="entry name" value="Glycolipid transfer protein"/>
    <property type="match status" value="1"/>
</dbReference>
<keyword evidence="4" id="KW-1185">Reference proteome</keyword>
<evidence type="ECO:0000313" key="4">
    <source>
        <dbReference type="Proteomes" id="UP001642520"/>
    </source>
</evidence>
<dbReference type="InterPro" id="IPR014830">
    <property type="entry name" value="Glycolipid_transfer_prot_dom"/>
</dbReference>
<evidence type="ECO:0000313" key="3">
    <source>
        <dbReference type="EMBL" id="CAL7950808.1"/>
    </source>
</evidence>
<feature type="domain" description="Glycolipid transfer protein" evidence="2">
    <location>
        <begin position="30"/>
        <end position="173"/>
    </location>
</feature>
<dbReference type="Proteomes" id="UP001642520">
    <property type="component" value="Unassembled WGS sequence"/>
</dbReference>
<dbReference type="PANTHER" id="PTHR10219:SF25">
    <property type="entry name" value="PLECKSTRIN HOMOLOGY DOMAIN-CONTAINING FAMILY A MEMBER 8"/>
    <property type="match status" value="1"/>
</dbReference>
<comment type="caution">
    <text evidence="3">The sequence shown here is derived from an EMBL/GenBank/DDBJ whole genome shotgun (WGS) entry which is preliminary data.</text>
</comment>
<dbReference type="SUPFAM" id="SSF110004">
    <property type="entry name" value="Glycolipid transfer protein, GLTP"/>
    <property type="match status" value="1"/>
</dbReference>
<organism evidence="3 4">
    <name type="scientific">Xylocopa violacea</name>
    <name type="common">Violet carpenter bee</name>
    <name type="synonym">Apis violacea</name>
    <dbReference type="NCBI Taxonomy" id="135666"/>
    <lineage>
        <taxon>Eukaryota</taxon>
        <taxon>Metazoa</taxon>
        <taxon>Ecdysozoa</taxon>
        <taxon>Arthropoda</taxon>
        <taxon>Hexapoda</taxon>
        <taxon>Insecta</taxon>
        <taxon>Pterygota</taxon>
        <taxon>Neoptera</taxon>
        <taxon>Endopterygota</taxon>
        <taxon>Hymenoptera</taxon>
        <taxon>Apocrita</taxon>
        <taxon>Aculeata</taxon>
        <taxon>Apoidea</taxon>
        <taxon>Anthophila</taxon>
        <taxon>Apidae</taxon>
        <taxon>Xylocopa</taxon>
        <taxon>Xylocopa</taxon>
    </lineage>
</organism>
<sequence length="212" mass="24448">MLSPSCNNNEKCTLASEIEVLFPEIIEEKIKTTEFLDAVRGIVRIIEKLGKVFAPVKYDMQRNIDKLATKYAENKEANTTLQDMILNERNTETNLIATGALMWLTRGLYMILLFFEKIVEDAKAFTPTEDLVAFLKKSYKEALEPYHGWMAQQLFDLLSRMVPTRTQLLRALTNKQSDGNGNLITNDMETYLVRLRENVSTIQLFYKAHNLE</sequence>
<evidence type="ECO:0000256" key="1">
    <source>
        <dbReference type="ARBA" id="ARBA00022448"/>
    </source>
</evidence>
<name>A0ABP1PG81_XYLVO</name>
<dbReference type="EMBL" id="CAXAJV020001300">
    <property type="protein sequence ID" value="CAL7950808.1"/>
    <property type="molecule type" value="Genomic_DNA"/>
</dbReference>
<evidence type="ECO:0000259" key="2">
    <source>
        <dbReference type="Pfam" id="PF08718"/>
    </source>
</evidence>
<gene>
    <name evidence="3" type="ORF">XYLVIOL_LOCUS10201</name>
</gene>
<accession>A0ABP1PG81</accession>